<dbReference type="PROSITE" id="PS51085">
    <property type="entry name" value="2FE2S_FER_2"/>
    <property type="match status" value="1"/>
</dbReference>
<dbReference type="CDD" id="cd00207">
    <property type="entry name" value="fer2"/>
    <property type="match status" value="1"/>
</dbReference>
<evidence type="ECO:0000256" key="7">
    <source>
        <dbReference type="ARBA" id="ARBA00023004"/>
    </source>
</evidence>
<dbReference type="InterPro" id="IPR008333">
    <property type="entry name" value="Cbr1-like_FAD-bd_dom"/>
</dbReference>
<name>A0ABU2J7B4_9ACTN</name>
<keyword evidence="7" id="KW-0408">Iron</keyword>
<dbReference type="Gene3D" id="3.40.50.80">
    <property type="entry name" value="Nucleotide-binding domain of ferredoxin-NADP reductase (FNR) module"/>
    <property type="match status" value="1"/>
</dbReference>
<dbReference type="InterPro" id="IPR050415">
    <property type="entry name" value="MRET"/>
</dbReference>
<evidence type="ECO:0000259" key="10">
    <source>
        <dbReference type="PROSITE" id="PS51384"/>
    </source>
</evidence>
<evidence type="ECO:0000259" key="9">
    <source>
        <dbReference type="PROSITE" id="PS51085"/>
    </source>
</evidence>
<keyword evidence="3" id="KW-0001">2Fe-2S</keyword>
<evidence type="ECO:0000313" key="12">
    <source>
        <dbReference type="Proteomes" id="UP001183176"/>
    </source>
</evidence>
<evidence type="ECO:0000256" key="8">
    <source>
        <dbReference type="ARBA" id="ARBA00023014"/>
    </source>
</evidence>
<dbReference type="PROSITE" id="PS51384">
    <property type="entry name" value="FAD_FR"/>
    <property type="match status" value="1"/>
</dbReference>
<dbReference type="InterPro" id="IPR001041">
    <property type="entry name" value="2Fe-2S_ferredoxin-type"/>
</dbReference>
<keyword evidence="5" id="KW-0274">FAD</keyword>
<keyword evidence="8" id="KW-0411">Iron-sulfur</keyword>
<dbReference type="Gene3D" id="3.10.20.30">
    <property type="match status" value="1"/>
</dbReference>
<dbReference type="InterPro" id="IPR001433">
    <property type="entry name" value="OxRdtase_FAD/NAD-bd"/>
</dbReference>
<evidence type="ECO:0000313" key="11">
    <source>
        <dbReference type="EMBL" id="MDT0260879.1"/>
    </source>
</evidence>
<dbReference type="PANTHER" id="PTHR47354:SF8">
    <property type="entry name" value="1,2-PHENYLACETYL-COA EPOXIDASE, SUBUNIT E"/>
    <property type="match status" value="1"/>
</dbReference>
<reference evidence="12" key="1">
    <citation type="submission" date="2023-07" db="EMBL/GenBank/DDBJ databases">
        <title>30 novel species of actinomycetes from the DSMZ collection.</title>
        <authorList>
            <person name="Nouioui I."/>
        </authorList>
    </citation>
    <scope>NUCLEOTIDE SEQUENCE [LARGE SCALE GENOMIC DNA]</scope>
    <source>
        <strain evidence="12">DSM 44399</strain>
    </source>
</reference>
<dbReference type="InterPro" id="IPR036010">
    <property type="entry name" value="2Fe-2S_ferredoxin-like_sf"/>
</dbReference>
<gene>
    <name evidence="11" type="ORF">RM423_05670</name>
</gene>
<comment type="caution">
    <text evidence="11">The sequence shown here is derived from an EMBL/GenBank/DDBJ whole genome shotgun (WGS) entry which is preliminary data.</text>
</comment>
<feature type="domain" description="2Fe-2S ferredoxin-type" evidence="9">
    <location>
        <begin position="264"/>
        <end position="354"/>
    </location>
</feature>
<dbReference type="SUPFAM" id="SSF52343">
    <property type="entry name" value="Ferredoxin reductase-like, C-terminal NADP-linked domain"/>
    <property type="match status" value="1"/>
</dbReference>
<keyword evidence="6" id="KW-0560">Oxidoreductase</keyword>
<protein>
    <submittedName>
        <fullName evidence="11">FAD-binding oxidoreductase</fullName>
    </submittedName>
</protein>
<keyword evidence="2" id="KW-0285">Flavoprotein</keyword>
<evidence type="ECO:0000256" key="4">
    <source>
        <dbReference type="ARBA" id="ARBA00022723"/>
    </source>
</evidence>
<proteinExistence type="predicted"/>
<dbReference type="PANTHER" id="PTHR47354">
    <property type="entry name" value="NADH OXIDOREDUCTASE HCR"/>
    <property type="match status" value="1"/>
</dbReference>
<evidence type="ECO:0000256" key="1">
    <source>
        <dbReference type="ARBA" id="ARBA00001974"/>
    </source>
</evidence>
<dbReference type="InterPro" id="IPR039261">
    <property type="entry name" value="FNR_nucleotide-bd"/>
</dbReference>
<dbReference type="InterPro" id="IPR017938">
    <property type="entry name" value="Riboflavin_synthase-like_b-brl"/>
</dbReference>
<dbReference type="Pfam" id="PF00111">
    <property type="entry name" value="Fer2"/>
    <property type="match status" value="1"/>
</dbReference>
<dbReference type="Gene3D" id="2.40.30.10">
    <property type="entry name" value="Translation factors"/>
    <property type="match status" value="1"/>
</dbReference>
<comment type="cofactor">
    <cofactor evidence="1">
        <name>FAD</name>
        <dbReference type="ChEBI" id="CHEBI:57692"/>
    </cofactor>
</comment>
<evidence type="ECO:0000256" key="2">
    <source>
        <dbReference type="ARBA" id="ARBA00022630"/>
    </source>
</evidence>
<dbReference type="Proteomes" id="UP001183176">
    <property type="component" value="Unassembled WGS sequence"/>
</dbReference>
<dbReference type="SUPFAM" id="SSF54292">
    <property type="entry name" value="2Fe-2S ferredoxin-like"/>
    <property type="match status" value="1"/>
</dbReference>
<dbReference type="InterPro" id="IPR006058">
    <property type="entry name" value="2Fe2S_fd_BS"/>
</dbReference>
<evidence type="ECO:0000256" key="3">
    <source>
        <dbReference type="ARBA" id="ARBA00022714"/>
    </source>
</evidence>
<dbReference type="EMBL" id="JAVREH010000005">
    <property type="protein sequence ID" value="MDT0260879.1"/>
    <property type="molecule type" value="Genomic_DNA"/>
</dbReference>
<dbReference type="InterPro" id="IPR012675">
    <property type="entry name" value="Beta-grasp_dom_sf"/>
</dbReference>
<dbReference type="PROSITE" id="PS00197">
    <property type="entry name" value="2FE2S_FER_1"/>
    <property type="match status" value="1"/>
</dbReference>
<keyword evidence="4" id="KW-0479">Metal-binding</keyword>
<feature type="domain" description="FAD-binding FR-type" evidence="10">
    <location>
        <begin position="1"/>
        <end position="97"/>
    </location>
</feature>
<dbReference type="Pfam" id="PF00970">
    <property type="entry name" value="FAD_binding_6"/>
    <property type="match status" value="1"/>
</dbReference>
<evidence type="ECO:0000256" key="6">
    <source>
        <dbReference type="ARBA" id="ARBA00023002"/>
    </source>
</evidence>
<evidence type="ECO:0000256" key="5">
    <source>
        <dbReference type="ARBA" id="ARBA00022827"/>
    </source>
</evidence>
<keyword evidence="12" id="KW-1185">Reference proteome</keyword>
<organism evidence="11 12">
    <name type="scientific">Jatrophihabitans lederbergiae</name>
    <dbReference type="NCBI Taxonomy" id="3075547"/>
    <lineage>
        <taxon>Bacteria</taxon>
        <taxon>Bacillati</taxon>
        <taxon>Actinomycetota</taxon>
        <taxon>Actinomycetes</taxon>
        <taxon>Jatrophihabitantales</taxon>
        <taxon>Jatrophihabitantaceae</taxon>
        <taxon>Jatrophihabitans</taxon>
    </lineage>
</organism>
<dbReference type="Pfam" id="PF00175">
    <property type="entry name" value="NAD_binding_1"/>
    <property type="match status" value="1"/>
</dbReference>
<dbReference type="CDD" id="cd06214">
    <property type="entry name" value="PA_degradation_oxidoreductase_like"/>
    <property type="match status" value="1"/>
</dbReference>
<sequence length="354" mass="37451">MSADGSAVMLTFDVPSELRPSYAFAAGQHVTVRVSIAGVEVRRPYSLCSTPTELHRTGRLRIGVRTVPGGAFSLYTAGLRPGDDLEVMTPRGGFTTAVEFTRQRRYAAIVAGSGVTPLMSLVATALDVEAGSTFTLLYANRGLASTMFVDELAQLKDRFLDRFELFHLASRQDRGEGLRPGRPDGARLGELLPRIVDTTAVDEWFLCGPQELCQAASSVLTDRGVPSARIRTELFHAPAGAPVPSAPIPTAAGEIDTGGATVAGTLTTVAHGSRTTTALLPGRSLLDSALVVNPELPYSCTTGVCGTCRALLVCGEVEVGAQWALSPEEITAGQILTCRARPRSSSLTIDYDLS</sequence>
<dbReference type="SUPFAM" id="SSF63380">
    <property type="entry name" value="Riboflavin synthase domain-like"/>
    <property type="match status" value="1"/>
</dbReference>
<accession>A0ABU2J7B4</accession>
<dbReference type="InterPro" id="IPR017927">
    <property type="entry name" value="FAD-bd_FR_type"/>
</dbReference>